<reference evidence="1 2" key="1">
    <citation type="submission" date="2015-12" db="EMBL/GenBank/DDBJ databases">
        <title>Draft genome sequence of Moniliophthora roreri, the causal agent of frosty pod rot of cacao.</title>
        <authorList>
            <person name="Aime M.C."/>
            <person name="Diaz-Valderrama J.R."/>
            <person name="Kijpornyongpan T."/>
            <person name="Phillips-Mora W."/>
        </authorList>
    </citation>
    <scope>NUCLEOTIDE SEQUENCE [LARGE SCALE GENOMIC DNA]</scope>
    <source>
        <strain evidence="1 2">MCA 2952</strain>
    </source>
</reference>
<comment type="caution">
    <text evidence="1">The sequence shown here is derived from an EMBL/GenBank/DDBJ whole genome shotgun (WGS) entry which is preliminary data.</text>
</comment>
<dbReference type="AlphaFoldDB" id="A0A0W0FNZ5"/>
<accession>A0A0W0FNZ5</accession>
<proteinExistence type="predicted"/>
<dbReference type="EMBL" id="LATX01001793">
    <property type="protein sequence ID" value="KTB37973.1"/>
    <property type="molecule type" value="Genomic_DNA"/>
</dbReference>
<evidence type="ECO:0000313" key="1">
    <source>
        <dbReference type="EMBL" id="KTB37973.1"/>
    </source>
</evidence>
<name>A0A0W0FNZ5_MONRR</name>
<organism evidence="1 2">
    <name type="scientific">Moniliophthora roreri</name>
    <name type="common">Frosty pod rot fungus</name>
    <name type="synonym">Monilia roreri</name>
    <dbReference type="NCBI Taxonomy" id="221103"/>
    <lineage>
        <taxon>Eukaryota</taxon>
        <taxon>Fungi</taxon>
        <taxon>Dikarya</taxon>
        <taxon>Basidiomycota</taxon>
        <taxon>Agaricomycotina</taxon>
        <taxon>Agaricomycetes</taxon>
        <taxon>Agaricomycetidae</taxon>
        <taxon>Agaricales</taxon>
        <taxon>Marasmiineae</taxon>
        <taxon>Marasmiaceae</taxon>
        <taxon>Moniliophthora</taxon>
    </lineage>
</organism>
<dbReference type="Proteomes" id="UP000054988">
    <property type="component" value="Unassembled WGS sequence"/>
</dbReference>
<sequence>MFSEIIMAGESLEVSGTIFSLQAKSVLFIGSSTGTHDFATITS</sequence>
<gene>
    <name evidence="1" type="ORF">WG66_9452</name>
</gene>
<protein>
    <submittedName>
        <fullName evidence="1">Uncharacterized protein</fullName>
    </submittedName>
</protein>
<evidence type="ECO:0000313" key="2">
    <source>
        <dbReference type="Proteomes" id="UP000054988"/>
    </source>
</evidence>